<comment type="caution">
    <text evidence="3">The sequence shown here is derived from an EMBL/GenBank/DDBJ whole genome shotgun (WGS) entry which is preliminary data.</text>
</comment>
<dbReference type="GO" id="GO:0061709">
    <property type="term" value="P:reticulophagy"/>
    <property type="evidence" value="ECO:0007669"/>
    <property type="project" value="TreeGrafter"/>
</dbReference>
<sequence>MSDLVILALIVVITFLSVLLTIFGYVLYSGLFSDINIRTGSPPIKNVTVAYKYKQGPYKECGTLFTESCSIGPKLSSIGVFYDDPKKVPGDKCRCAIGSILSEGDVQPCEDLLQLYQKFGFHIFSFPEVTHVVAASFPHRTPLSVFLGVQRVYAQLGRYIKERKLCAHPFIEIYQGNLIHYMSPLARQSDFYVPELQEAEWRQDFQDSEEDRRMDITDADSDSETSSVSHMMSDSRESSLASSVVPSLIGQGSGHRDQWCDSRSNRSSSSFEELDLELPNGQEVAGCTKAEASCNELWETTPEEREAVVEGEE</sequence>
<dbReference type="PANTHER" id="PTHR15949">
    <property type="entry name" value="TESTIS-EXPRESSED PROTEIN 264"/>
    <property type="match status" value="1"/>
</dbReference>
<proteinExistence type="predicted"/>
<keyword evidence="2" id="KW-0472">Membrane</keyword>
<dbReference type="Proteomes" id="UP000829720">
    <property type="component" value="Unassembled WGS sequence"/>
</dbReference>
<dbReference type="GO" id="GO:0005789">
    <property type="term" value="C:endoplasmic reticulum membrane"/>
    <property type="evidence" value="ECO:0007669"/>
    <property type="project" value="TreeGrafter"/>
</dbReference>
<dbReference type="GO" id="GO:0005657">
    <property type="term" value="C:replication fork"/>
    <property type="evidence" value="ECO:0007669"/>
    <property type="project" value="TreeGrafter"/>
</dbReference>
<feature type="transmembrane region" description="Helical" evidence="2">
    <location>
        <begin position="6"/>
        <end position="28"/>
    </location>
</feature>
<evidence type="ECO:0000256" key="2">
    <source>
        <dbReference type="SAM" id="Phobius"/>
    </source>
</evidence>
<dbReference type="PANTHER" id="PTHR15949:SF3">
    <property type="entry name" value="TESTIS-EXPRESSED PROTEIN 264"/>
    <property type="match status" value="1"/>
</dbReference>
<feature type="compositionally biased region" description="Polar residues" evidence="1">
    <location>
        <begin position="224"/>
        <end position="245"/>
    </location>
</feature>
<accession>A0A8T3D540</accession>
<feature type="compositionally biased region" description="Basic and acidic residues" evidence="1">
    <location>
        <begin position="203"/>
        <end position="216"/>
    </location>
</feature>
<feature type="compositionally biased region" description="Basic and acidic residues" evidence="1">
    <location>
        <begin position="254"/>
        <end position="264"/>
    </location>
</feature>
<reference evidence="3" key="1">
    <citation type="submission" date="2021-01" db="EMBL/GenBank/DDBJ databases">
        <authorList>
            <person name="Zahm M."/>
            <person name="Roques C."/>
            <person name="Cabau C."/>
            <person name="Klopp C."/>
            <person name="Donnadieu C."/>
            <person name="Jouanno E."/>
            <person name="Lampietro C."/>
            <person name="Louis A."/>
            <person name="Herpin A."/>
            <person name="Echchiki A."/>
            <person name="Berthelot C."/>
            <person name="Parey E."/>
            <person name="Roest-Crollius H."/>
            <person name="Braasch I."/>
            <person name="Postlethwait J."/>
            <person name="Bobe J."/>
            <person name="Montfort J."/>
            <person name="Bouchez O."/>
            <person name="Begum T."/>
            <person name="Mejri S."/>
            <person name="Adams A."/>
            <person name="Chen W.-J."/>
            <person name="Guiguen Y."/>
        </authorList>
    </citation>
    <scope>NUCLEOTIDE SEQUENCE</scope>
    <source>
        <tissue evidence="3">Blood</tissue>
    </source>
</reference>
<dbReference type="OrthoDB" id="2140079at2759"/>
<keyword evidence="2" id="KW-1133">Transmembrane helix</keyword>
<dbReference type="GO" id="GO:0000421">
    <property type="term" value="C:autophagosome membrane"/>
    <property type="evidence" value="ECO:0007669"/>
    <property type="project" value="TreeGrafter"/>
</dbReference>
<keyword evidence="2" id="KW-0812">Transmembrane</keyword>
<protein>
    <submittedName>
        <fullName evidence="3">Uncharacterized protein</fullName>
    </submittedName>
</protein>
<dbReference type="GO" id="GO:0005634">
    <property type="term" value="C:nucleus"/>
    <property type="evidence" value="ECO:0007669"/>
    <property type="project" value="TreeGrafter"/>
</dbReference>
<feature type="region of interest" description="Disordered" evidence="1">
    <location>
        <begin position="203"/>
        <end position="277"/>
    </location>
</feature>
<gene>
    <name evidence="3" type="ORF">AGOR_G00136540</name>
</gene>
<dbReference type="InterPro" id="IPR011256">
    <property type="entry name" value="Reg_factor_effector_dom_sf"/>
</dbReference>
<dbReference type="EMBL" id="JAERUA010000012">
    <property type="protein sequence ID" value="KAI1892729.1"/>
    <property type="molecule type" value="Genomic_DNA"/>
</dbReference>
<dbReference type="AlphaFoldDB" id="A0A8T3D540"/>
<dbReference type="GO" id="GO:0106300">
    <property type="term" value="P:protein-DNA covalent cross-linking repair"/>
    <property type="evidence" value="ECO:0007669"/>
    <property type="project" value="TreeGrafter"/>
</dbReference>
<organism evidence="3 4">
    <name type="scientific">Albula goreensis</name>
    <dbReference type="NCBI Taxonomy" id="1534307"/>
    <lineage>
        <taxon>Eukaryota</taxon>
        <taxon>Metazoa</taxon>
        <taxon>Chordata</taxon>
        <taxon>Craniata</taxon>
        <taxon>Vertebrata</taxon>
        <taxon>Euteleostomi</taxon>
        <taxon>Actinopterygii</taxon>
        <taxon>Neopterygii</taxon>
        <taxon>Teleostei</taxon>
        <taxon>Albuliformes</taxon>
        <taxon>Albulidae</taxon>
        <taxon>Albula</taxon>
    </lineage>
</organism>
<name>A0A8T3D540_9TELE</name>
<keyword evidence="4" id="KW-1185">Reference proteome</keyword>
<dbReference type="Gene3D" id="3.20.80.10">
    <property type="entry name" value="Regulatory factor, effector binding domain"/>
    <property type="match status" value="1"/>
</dbReference>
<evidence type="ECO:0000256" key="1">
    <source>
        <dbReference type="SAM" id="MobiDB-lite"/>
    </source>
</evidence>
<evidence type="ECO:0000313" key="3">
    <source>
        <dbReference type="EMBL" id="KAI1892729.1"/>
    </source>
</evidence>
<dbReference type="SUPFAM" id="SSF55136">
    <property type="entry name" value="Probable bacterial effector-binding domain"/>
    <property type="match status" value="1"/>
</dbReference>
<evidence type="ECO:0000313" key="4">
    <source>
        <dbReference type="Proteomes" id="UP000829720"/>
    </source>
</evidence>